<organism evidence="1 2">
    <name type="scientific">Ilyodon furcidens</name>
    <name type="common">goldbreast splitfin</name>
    <dbReference type="NCBI Taxonomy" id="33524"/>
    <lineage>
        <taxon>Eukaryota</taxon>
        <taxon>Metazoa</taxon>
        <taxon>Chordata</taxon>
        <taxon>Craniata</taxon>
        <taxon>Vertebrata</taxon>
        <taxon>Euteleostomi</taxon>
        <taxon>Actinopterygii</taxon>
        <taxon>Neopterygii</taxon>
        <taxon>Teleostei</taxon>
        <taxon>Neoteleostei</taxon>
        <taxon>Acanthomorphata</taxon>
        <taxon>Ovalentaria</taxon>
        <taxon>Atherinomorphae</taxon>
        <taxon>Cyprinodontiformes</taxon>
        <taxon>Goodeidae</taxon>
        <taxon>Ilyodon</taxon>
    </lineage>
</organism>
<comment type="caution">
    <text evidence="1">The sequence shown here is derived from an EMBL/GenBank/DDBJ whole genome shotgun (WGS) entry which is preliminary data.</text>
</comment>
<protein>
    <submittedName>
        <fullName evidence="1">Uncharacterized protein</fullName>
    </submittedName>
</protein>
<proteinExistence type="predicted"/>
<name>A0ABV0UJD5_9TELE</name>
<reference evidence="1 2" key="1">
    <citation type="submission" date="2021-06" db="EMBL/GenBank/DDBJ databases">
        <authorList>
            <person name="Palmer J.M."/>
        </authorList>
    </citation>
    <scope>NUCLEOTIDE SEQUENCE [LARGE SCALE GENOMIC DNA]</scope>
    <source>
        <strain evidence="2">if_2019</strain>
        <tissue evidence="1">Muscle</tissue>
    </source>
</reference>
<evidence type="ECO:0000313" key="2">
    <source>
        <dbReference type="Proteomes" id="UP001482620"/>
    </source>
</evidence>
<dbReference type="EMBL" id="JAHRIQ010070363">
    <property type="protein sequence ID" value="MEQ2243877.1"/>
    <property type="molecule type" value="Genomic_DNA"/>
</dbReference>
<keyword evidence="2" id="KW-1185">Reference proteome</keyword>
<evidence type="ECO:0000313" key="1">
    <source>
        <dbReference type="EMBL" id="MEQ2243877.1"/>
    </source>
</evidence>
<sequence length="132" mass="14887">MSDNTNSSEKSDISLDIFQTLSERDAADSGEESQLLSDGRAQVLRRAKSHLIRPESIFAGCQSMAGVNMHESSCTTRKQNEHNIWIFKKFTEDSLDLAILTNTHIYLYIHMHKLAVVYIRSIRSATGLTEVL</sequence>
<accession>A0ABV0UJD5</accession>
<dbReference type="Proteomes" id="UP001482620">
    <property type="component" value="Unassembled WGS sequence"/>
</dbReference>
<gene>
    <name evidence="1" type="ORF">ILYODFUR_011300</name>
</gene>